<evidence type="ECO:0000256" key="1">
    <source>
        <dbReference type="SAM" id="MobiDB-lite"/>
    </source>
</evidence>
<dbReference type="AlphaFoldDB" id="A0A5C1ABV4"/>
<reference evidence="3" key="1">
    <citation type="submission" date="2019-08" db="EMBL/GenBank/DDBJ databases">
        <title>Limnoglobus roseus gen. nov., sp. nov., a novel freshwater planctomycete with a giant genome from the family Gemmataceae.</title>
        <authorList>
            <person name="Kulichevskaya I.S."/>
            <person name="Naumoff D.G."/>
            <person name="Miroshnikov K."/>
            <person name="Ivanova A."/>
            <person name="Philippov D.A."/>
            <person name="Hakobyan A."/>
            <person name="Rijpstra I.C."/>
            <person name="Sinninghe Damste J.S."/>
            <person name="Liesack W."/>
            <person name="Dedysh S.N."/>
        </authorList>
    </citation>
    <scope>NUCLEOTIDE SEQUENCE [LARGE SCALE GENOMIC DNA]</scope>
    <source>
        <strain evidence="3">PX52</strain>
    </source>
</reference>
<keyword evidence="3" id="KW-1185">Reference proteome</keyword>
<feature type="region of interest" description="Disordered" evidence="1">
    <location>
        <begin position="223"/>
        <end position="256"/>
    </location>
</feature>
<organism evidence="2 3">
    <name type="scientific">Limnoglobus roseus</name>
    <dbReference type="NCBI Taxonomy" id="2598579"/>
    <lineage>
        <taxon>Bacteria</taxon>
        <taxon>Pseudomonadati</taxon>
        <taxon>Planctomycetota</taxon>
        <taxon>Planctomycetia</taxon>
        <taxon>Gemmatales</taxon>
        <taxon>Gemmataceae</taxon>
        <taxon>Limnoglobus</taxon>
    </lineage>
</organism>
<protein>
    <submittedName>
        <fullName evidence="2">Transposase</fullName>
    </submittedName>
</protein>
<gene>
    <name evidence="2" type="ORF">PX52LOC_03823</name>
</gene>
<name>A0A5C1ABV4_9BACT</name>
<evidence type="ECO:0000313" key="3">
    <source>
        <dbReference type="Proteomes" id="UP000324974"/>
    </source>
</evidence>
<dbReference type="EMBL" id="CP042425">
    <property type="protein sequence ID" value="QEL16849.1"/>
    <property type="molecule type" value="Genomic_DNA"/>
</dbReference>
<accession>A0A5C1ABV4</accession>
<proteinExistence type="predicted"/>
<dbReference type="KEGG" id="lrs:PX52LOC_03823"/>
<dbReference type="Proteomes" id="UP000324974">
    <property type="component" value="Chromosome"/>
</dbReference>
<sequence length="270" mass="30540">MDAARVRVLRQSCAPKSFPCPHCGTPGRRKDTHSRAVRDIAFGQIVVIELTVGEYRAACASCKTFRSHVEGIEPRAEYTNRVRDAVIDRLLDDCMSLHRVQQAMRRDFFLDLSDGFLSDCLDWKVRQADMPGYRQWTLKHFSGTLYIDELHLGHRTLLLATDPLGDFPVAFALVRANDQDHMRRFLNNLRNHGFWPRVVVTDGSKLIFPAESGQHVSGCLGRASVRTPPGTHTPASSADGRGCKTLRRTQRSRPVPRLVWRRSRRGPTPA</sequence>
<evidence type="ECO:0000313" key="2">
    <source>
        <dbReference type="EMBL" id="QEL16849.1"/>
    </source>
</evidence>